<dbReference type="Proteomes" id="UP000252707">
    <property type="component" value="Unassembled WGS sequence"/>
</dbReference>
<reference evidence="5 6" key="1">
    <citation type="submission" date="2018-07" db="EMBL/GenBank/DDBJ databases">
        <title>Genomic Encyclopedia of Type Strains, Phase IV (KMG-IV): sequencing the most valuable type-strain genomes for metagenomic binning, comparative biology and taxonomic classification.</title>
        <authorList>
            <person name="Goeker M."/>
        </authorList>
    </citation>
    <scope>NUCLEOTIDE SEQUENCE [LARGE SCALE GENOMIC DNA]</scope>
    <source>
        <strain evidence="5 6">DSM 26407</strain>
    </source>
</reference>
<dbReference type="InterPro" id="IPR037038">
    <property type="entry name" value="HepT-like_sf"/>
</dbReference>
<comment type="similarity">
    <text evidence="4">Belongs to the HepT RNase toxin family.</text>
</comment>
<dbReference type="PANTHER" id="PTHR33397:SF5">
    <property type="entry name" value="RNASE YUTE-RELATED"/>
    <property type="match status" value="1"/>
</dbReference>
<evidence type="ECO:0000256" key="4">
    <source>
        <dbReference type="ARBA" id="ARBA00024207"/>
    </source>
</evidence>
<keyword evidence="3" id="KW-0378">Hydrolase</keyword>
<dbReference type="NCBIfam" id="NF047751">
    <property type="entry name" value="HepT_toxin"/>
    <property type="match status" value="1"/>
</dbReference>
<keyword evidence="6" id="KW-1185">Reference proteome</keyword>
<keyword evidence="1" id="KW-1277">Toxin-antitoxin system</keyword>
<proteinExistence type="inferred from homology"/>
<evidence type="ECO:0000313" key="5">
    <source>
        <dbReference type="EMBL" id="RCX32269.1"/>
    </source>
</evidence>
<dbReference type="EMBL" id="QPJY01000002">
    <property type="protein sequence ID" value="RCX32269.1"/>
    <property type="molecule type" value="Genomic_DNA"/>
</dbReference>
<gene>
    <name evidence="5" type="ORF">DFQ59_102631</name>
</gene>
<name>A0A369CED4_9GAMM</name>
<dbReference type="GO" id="GO:0004540">
    <property type="term" value="F:RNA nuclease activity"/>
    <property type="evidence" value="ECO:0007669"/>
    <property type="project" value="InterPro"/>
</dbReference>
<evidence type="ECO:0000313" key="6">
    <source>
        <dbReference type="Proteomes" id="UP000252707"/>
    </source>
</evidence>
<evidence type="ECO:0000256" key="3">
    <source>
        <dbReference type="ARBA" id="ARBA00022801"/>
    </source>
</evidence>
<dbReference type="InterPro" id="IPR052379">
    <property type="entry name" value="Type_VII_TA_RNase"/>
</dbReference>
<dbReference type="InterPro" id="IPR008201">
    <property type="entry name" value="HepT-like"/>
</dbReference>
<dbReference type="AlphaFoldDB" id="A0A369CED4"/>
<comment type="caution">
    <text evidence="5">The sequence shown here is derived from an EMBL/GenBank/DDBJ whole genome shotgun (WGS) entry which is preliminary data.</text>
</comment>
<dbReference type="GO" id="GO:0016787">
    <property type="term" value="F:hydrolase activity"/>
    <property type="evidence" value="ECO:0007669"/>
    <property type="project" value="UniProtKB-KW"/>
</dbReference>
<dbReference type="RefSeq" id="WP_170142078.1">
    <property type="nucleotide sequence ID" value="NZ_QPJY01000002.1"/>
</dbReference>
<dbReference type="Gene3D" id="1.20.120.580">
    <property type="entry name" value="bsu32300-like"/>
    <property type="match status" value="1"/>
</dbReference>
<keyword evidence="2" id="KW-0540">Nuclease</keyword>
<sequence length="142" mass="16357">MVDKDLVAERLQRLDEYLHHLRDIEKKGKVAYLSDPLLRGAGERYLQLGLEILLDIGSHIIADRGLSKPETYADIFRLLHEAGLLPEPLNRKLQGLAGFRNILVHDYLKLDSERVFQLIRDKLPVLEELADHYANLNQSDLH</sequence>
<dbReference type="GO" id="GO:0110001">
    <property type="term" value="C:toxin-antitoxin complex"/>
    <property type="evidence" value="ECO:0007669"/>
    <property type="project" value="InterPro"/>
</dbReference>
<evidence type="ECO:0000256" key="1">
    <source>
        <dbReference type="ARBA" id="ARBA00022649"/>
    </source>
</evidence>
<protein>
    <submittedName>
        <fullName evidence="5">Uncharacterized protein YutE (UPF0331/DUF86 family)</fullName>
    </submittedName>
</protein>
<evidence type="ECO:0000256" key="2">
    <source>
        <dbReference type="ARBA" id="ARBA00022722"/>
    </source>
</evidence>
<dbReference type="PANTHER" id="PTHR33397">
    <property type="entry name" value="UPF0331 PROTEIN YUTE"/>
    <property type="match status" value="1"/>
</dbReference>
<dbReference type="Pfam" id="PF01934">
    <property type="entry name" value="HepT-like"/>
    <property type="match status" value="1"/>
</dbReference>
<organism evidence="5 6">
    <name type="scientific">Thioalbus denitrificans</name>
    <dbReference type="NCBI Taxonomy" id="547122"/>
    <lineage>
        <taxon>Bacteria</taxon>
        <taxon>Pseudomonadati</taxon>
        <taxon>Pseudomonadota</taxon>
        <taxon>Gammaproteobacteria</taxon>
        <taxon>Chromatiales</taxon>
        <taxon>Ectothiorhodospiraceae</taxon>
        <taxon>Thioalbus</taxon>
    </lineage>
</organism>
<accession>A0A369CED4</accession>